<keyword evidence="2" id="KW-1185">Reference proteome</keyword>
<gene>
    <name evidence="1" type="ORF">BDR25DRAFT_79752</name>
</gene>
<proteinExistence type="predicted"/>
<dbReference type="EMBL" id="MU003526">
    <property type="protein sequence ID" value="KAF2466150.1"/>
    <property type="molecule type" value="Genomic_DNA"/>
</dbReference>
<evidence type="ECO:0000313" key="2">
    <source>
        <dbReference type="Proteomes" id="UP000799755"/>
    </source>
</evidence>
<reference evidence="1" key="1">
    <citation type="journal article" date="2020" name="Stud. Mycol.">
        <title>101 Dothideomycetes genomes: a test case for predicting lifestyles and emergence of pathogens.</title>
        <authorList>
            <person name="Haridas S."/>
            <person name="Albert R."/>
            <person name="Binder M."/>
            <person name="Bloem J."/>
            <person name="Labutti K."/>
            <person name="Salamov A."/>
            <person name="Andreopoulos B."/>
            <person name="Baker S."/>
            <person name="Barry K."/>
            <person name="Bills G."/>
            <person name="Bluhm B."/>
            <person name="Cannon C."/>
            <person name="Castanera R."/>
            <person name="Culley D."/>
            <person name="Daum C."/>
            <person name="Ezra D."/>
            <person name="Gonzalez J."/>
            <person name="Henrissat B."/>
            <person name="Kuo A."/>
            <person name="Liang C."/>
            <person name="Lipzen A."/>
            <person name="Lutzoni F."/>
            <person name="Magnuson J."/>
            <person name="Mondo S."/>
            <person name="Nolan M."/>
            <person name="Ohm R."/>
            <person name="Pangilinan J."/>
            <person name="Park H.-J."/>
            <person name="Ramirez L."/>
            <person name="Alfaro M."/>
            <person name="Sun H."/>
            <person name="Tritt A."/>
            <person name="Yoshinaga Y."/>
            <person name="Zwiers L.-H."/>
            <person name="Turgeon B."/>
            <person name="Goodwin S."/>
            <person name="Spatafora J."/>
            <person name="Crous P."/>
            <person name="Grigoriev I."/>
        </authorList>
    </citation>
    <scope>NUCLEOTIDE SEQUENCE</scope>
    <source>
        <strain evidence="1">ATCC 200398</strain>
    </source>
</reference>
<dbReference type="Proteomes" id="UP000799755">
    <property type="component" value="Unassembled WGS sequence"/>
</dbReference>
<accession>A0ACB6QI16</accession>
<organism evidence="1 2">
    <name type="scientific">Lindgomyces ingoldianus</name>
    <dbReference type="NCBI Taxonomy" id="673940"/>
    <lineage>
        <taxon>Eukaryota</taxon>
        <taxon>Fungi</taxon>
        <taxon>Dikarya</taxon>
        <taxon>Ascomycota</taxon>
        <taxon>Pezizomycotina</taxon>
        <taxon>Dothideomycetes</taxon>
        <taxon>Pleosporomycetidae</taxon>
        <taxon>Pleosporales</taxon>
        <taxon>Lindgomycetaceae</taxon>
        <taxon>Lindgomyces</taxon>
    </lineage>
</organism>
<name>A0ACB6QI16_9PLEO</name>
<protein>
    <submittedName>
        <fullName evidence="1">Acyl-CoA N-acyltransferase</fullName>
    </submittedName>
</protein>
<sequence length="243" mass="28377">MFIRQLTREDVPEVLAITQQSFVDDELFGWLYPRRNQYPNDLRRYQLIRLRTRLVSVGSYGFVAVTDETDPGWQGKPEIIGYAFFVREGTDESSKKWRHDSIFSKFERYLLSWELWYEAKVLDRASDPTRIKAYNDTRHYDFYTHLNPRWHLSMLAVSPKHQRRGIGGKLVKHGQLLATEENIPLTLNSSIVGRGLYLKSGFKVVHEVVIAEGLEGITMLWEPERLKGKWIEDTGDGRGRMKA</sequence>
<evidence type="ECO:0000313" key="1">
    <source>
        <dbReference type="EMBL" id="KAF2466150.1"/>
    </source>
</evidence>
<comment type="caution">
    <text evidence="1">The sequence shown here is derived from an EMBL/GenBank/DDBJ whole genome shotgun (WGS) entry which is preliminary data.</text>
</comment>